<evidence type="ECO:0000313" key="4">
    <source>
        <dbReference type="Proteomes" id="UP000219329"/>
    </source>
</evidence>
<dbReference type="GO" id="GO:0016491">
    <property type="term" value="F:oxidoreductase activity"/>
    <property type="evidence" value="ECO:0007669"/>
    <property type="project" value="UniProtKB-KW"/>
</dbReference>
<feature type="domain" description="FAD dependent oxidoreductase" evidence="2">
    <location>
        <begin position="8"/>
        <end position="320"/>
    </location>
</feature>
<accession>A0A2A5WE96</accession>
<dbReference type="EMBL" id="NTJZ01000003">
    <property type="protein sequence ID" value="PDH34567.1"/>
    <property type="molecule type" value="Genomic_DNA"/>
</dbReference>
<evidence type="ECO:0000313" key="3">
    <source>
        <dbReference type="EMBL" id="PDH34567.1"/>
    </source>
</evidence>
<evidence type="ECO:0000259" key="2">
    <source>
        <dbReference type="Pfam" id="PF01266"/>
    </source>
</evidence>
<proteinExistence type="predicted"/>
<reference evidence="3 4" key="1">
    <citation type="submission" date="2017-08" db="EMBL/GenBank/DDBJ databases">
        <title>Fine stratification of microbial communities through a metagenomic profile of the photic zone.</title>
        <authorList>
            <person name="Haro-Moreno J.M."/>
            <person name="Lopez-Perez M."/>
            <person name="De La Torre J."/>
            <person name="Picazo A."/>
            <person name="Camacho A."/>
            <person name="Rodriguez-Valera F."/>
        </authorList>
    </citation>
    <scope>NUCLEOTIDE SEQUENCE [LARGE SCALE GENOMIC DNA]</scope>
    <source>
        <strain evidence="3">MED-G28</strain>
    </source>
</reference>
<protein>
    <recommendedName>
        <fullName evidence="2">FAD dependent oxidoreductase domain-containing protein</fullName>
    </recommendedName>
</protein>
<name>A0A2A5WE96_9GAMM</name>
<dbReference type="Gene3D" id="3.30.9.10">
    <property type="entry name" value="D-Amino Acid Oxidase, subunit A, domain 2"/>
    <property type="match status" value="1"/>
</dbReference>
<dbReference type="Pfam" id="PF01266">
    <property type="entry name" value="DAO"/>
    <property type="match status" value="1"/>
</dbReference>
<dbReference type="Gene3D" id="3.50.50.60">
    <property type="entry name" value="FAD/NAD(P)-binding domain"/>
    <property type="match status" value="1"/>
</dbReference>
<dbReference type="InterPro" id="IPR006076">
    <property type="entry name" value="FAD-dep_OxRdtase"/>
</dbReference>
<comment type="caution">
    <text evidence="3">The sequence shown here is derived from an EMBL/GenBank/DDBJ whole genome shotgun (WGS) entry which is preliminary data.</text>
</comment>
<dbReference type="Proteomes" id="UP000219329">
    <property type="component" value="Unassembled WGS sequence"/>
</dbReference>
<organism evidence="3 4">
    <name type="scientific">OM182 bacterium MED-G28</name>
    <dbReference type="NCBI Taxonomy" id="1986256"/>
    <lineage>
        <taxon>Bacteria</taxon>
        <taxon>Pseudomonadati</taxon>
        <taxon>Pseudomonadota</taxon>
        <taxon>Gammaproteobacteria</taxon>
        <taxon>OMG group</taxon>
        <taxon>OM182 clade</taxon>
    </lineage>
</organism>
<evidence type="ECO:0000256" key="1">
    <source>
        <dbReference type="ARBA" id="ARBA00023002"/>
    </source>
</evidence>
<dbReference type="AlphaFoldDB" id="A0A2A5WE96"/>
<sequence>MTLRYSTDIVIFGGGIAGLWLLNRLKNEGYHPLLVETEFLGGGQTFASQGIIHGGLKYALGGSFTEAANAIASMPKAWQQCLKGNGDVDLTGVLILSDNYYMWSDGSLRSKLKTFLGSKSLAGRVHSLEPERYPEFFKNNVIDGTLYELPDFVIDSSSLVKKLRDNVSTVSPPIFSIEKDNYHFTKGGDISNYSLVLNSDNQEIVIEAERFIFCAGEGNAELIAQTNIQSVKAQVRPLHMVYLKSSQLPRVFVHCVGDNFSLTPKLTITSHADQQGQTVWYLGGELAEAGVRKNQSEQLKVAKNLVRKLFPRLDTSAAEWDSFIINRAEANIGNNYRPDDAYLLSEANIITAWPTKLTLTPSLADKVVNALRRDSVTASTSNGAINALSELLAQPGLAQNYWD</sequence>
<gene>
    <name evidence="3" type="ORF">CNF02_04195</name>
</gene>
<dbReference type="InterPro" id="IPR036188">
    <property type="entry name" value="FAD/NAD-bd_sf"/>
</dbReference>
<dbReference type="SUPFAM" id="SSF51905">
    <property type="entry name" value="FAD/NAD(P)-binding domain"/>
    <property type="match status" value="1"/>
</dbReference>
<keyword evidence="1" id="KW-0560">Oxidoreductase</keyword>